<accession>A0A317N2A0</accession>
<dbReference type="Proteomes" id="UP000246569">
    <property type="component" value="Unassembled WGS sequence"/>
</dbReference>
<evidence type="ECO:0000313" key="2">
    <source>
        <dbReference type="Proteomes" id="UP000246569"/>
    </source>
</evidence>
<protein>
    <submittedName>
        <fullName evidence="1">Uncharacterized protein</fullName>
    </submittedName>
</protein>
<keyword evidence="2" id="KW-1185">Reference proteome</keyword>
<dbReference type="EMBL" id="QGTJ01000001">
    <property type="protein sequence ID" value="PWV65968.1"/>
    <property type="molecule type" value="Genomic_DNA"/>
</dbReference>
<name>A0A317N2A0_9GAMM</name>
<dbReference type="OrthoDB" id="7062686at2"/>
<gene>
    <name evidence="1" type="ORF">C7443_101454</name>
</gene>
<organism evidence="1 2">
    <name type="scientific">Plasticicumulans acidivorans</name>
    <dbReference type="NCBI Taxonomy" id="886464"/>
    <lineage>
        <taxon>Bacteria</taxon>
        <taxon>Pseudomonadati</taxon>
        <taxon>Pseudomonadota</taxon>
        <taxon>Gammaproteobacteria</taxon>
        <taxon>Candidatus Competibacteraceae</taxon>
        <taxon>Plasticicumulans</taxon>
    </lineage>
</organism>
<proteinExistence type="predicted"/>
<comment type="caution">
    <text evidence="1">The sequence shown here is derived from an EMBL/GenBank/DDBJ whole genome shotgun (WGS) entry which is preliminary data.</text>
</comment>
<reference evidence="1 2" key="1">
    <citation type="submission" date="2018-05" db="EMBL/GenBank/DDBJ databases">
        <title>Genomic Encyclopedia of Type Strains, Phase IV (KMG-IV): sequencing the most valuable type-strain genomes for metagenomic binning, comparative biology and taxonomic classification.</title>
        <authorList>
            <person name="Goeker M."/>
        </authorList>
    </citation>
    <scope>NUCLEOTIDE SEQUENCE [LARGE SCALE GENOMIC DNA]</scope>
    <source>
        <strain evidence="1 2">DSM 23606</strain>
    </source>
</reference>
<sequence length="109" mass="12226">MDCPTSREEQALPNTFKLARAANGRLMLENMQLSERDWQAVAALLERRGFSRTGKTVNGADTVIYQDFVRDAITLAAGWDTWTGHYLLAGNAEGDRFLQELHQQIAQAD</sequence>
<dbReference type="RefSeq" id="WP_110016946.1">
    <property type="nucleotide sequence ID" value="NZ_QGTJ01000001.1"/>
</dbReference>
<dbReference type="AlphaFoldDB" id="A0A317N2A0"/>
<evidence type="ECO:0000313" key="1">
    <source>
        <dbReference type="EMBL" id="PWV65968.1"/>
    </source>
</evidence>